<dbReference type="InterPro" id="IPR000326">
    <property type="entry name" value="PAP2/HPO"/>
</dbReference>
<dbReference type="EMBL" id="LVHF01000028">
    <property type="protein sequence ID" value="OAN13745.1"/>
    <property type="molecule type" value="Genomic_DNA"/>
</dbReference>
<keyword evidence="4" id="KW-0812">Transmembrane</keyword>
<feature type="signal peptide" evidence="5">
    <location>
        <begin position="1"/>
        <end position="26"/>
    </location>
</feature>
<feature type="transmembrane region" description="Helical" evidence="4">
    <location>
        <begin position="403"/>
        <end position="421"/>
    </location>
</feature>
<evidence type="ECO:0000313" key="7">
    <source>
        <dbReference type="EMBL" id="OAN13745.1"/>
    </source>
</evidence>
<feature type="transmembrane region" description="Helical" evidence="4">
    <location>
        <begin position="322"/>
        <end position="342"/>
    </location>
</feature>
<dbReference type="Gene3D" id="3.90.79.10">
    <property type="entry name" value="Nucleoside Triphosphate Pyrophosphohydrolase"/>
    <property type="match status" value="1"/>
</dbReference>
<evidence type="ECO:0000256" key="3">
    <source>
        <dbReference type="ARBA" id="ARBA00047594"/>
    </source>
</evidence>
<dbReference type="Proteomes" id="UP000078503">
    <property type="component" value="Unassembled WGS sequence"/>
</dbReference>
<feature type="transmembrane region" description="Helical" evidence="4">
    <location>
        <begin position="348"/>
        <end position="365"/>
    </location>
</feature>
<feature type="transmembrane region" description="Helical" evidence="4">
    <location>
        <begin position="218"/>
        <end position="241"/>
    </location>
</feature>
<keyword evidence="5" id="KW-0732">Signal</keyword>
<dbReference type="Pfam" id="PF00293">
    <property type="entry name" value="NUDIX"/>
    <property type="match status" value="1"/>
</dbReference>
<keyword evidence="8" id="KW-1185">Reference proteome</keyword>
<reference evidence="7 8" key="1">
    <citation type="submission" date="2016-03" db="EMBL/GenBank/DDBJ databases">
        <title>Photobacterium proteolyticum sp. nov. a protease producing bacterium isolated from ocean sediments of Laizhou Bay.</title>
        <authorList>
            <person name="Li Y."/>
        </authorList>
    </citation>
    <scope>NUCLEOTIDE SEQUENCE [LARGE SCALE GENOMIC DNA]</scope>
    <source>
        <strain evidence="7 8">R-40508</strain>
    </source>
</reference>
<dbReference type="PANTHER" id="PTHR14969">
    <property type="entry name" value="SPHINGOSINE-1-PHOSPHATE PHOSPHOHYDROLASE"/>
    <property type="match status" value="1"/>
</dbReference>
<protein>
    <recommendedName>
        <fullName evidence="1">undecaprenyl-diphosphate phosphatase</fullName>
        <ecNumber evidence="1">3.6.1.27</ecNumber>
    </recommendedName>
    <alternativeName>
        <fullName evidence="2">Undecaprenyl pyrophosphate phosphatase</fullName>
    </alternativeName>
</protein>
<dbReference type="PANTHER" id="PTHR14969:SF13">
    <property type="entry name" value="AT30094P"/>
    <property type="match status" value="1"/>
</dbReference>
<feature type="chain" id="PRO_5008090138" description="undecaprenyl-diphosphate phosphatase" evidence="5">
    <location>
        <begin position="27"/>
        <end position="492"/>
    </location>
</feature>
<dbReference type="GO" id="GO:0050380">
    <property type="term" value="F:undecaprenyl-diphosphatase activity"/>
    <property type="evidence" value="ECO:0007669"/>
    <property type="project" value="UniProtKB-EC"/>
</dbReference>
<comment type="caution">
    <text evidence="7">The sequence shown here is derived from an EMBL/GenBank/DDBJ whole genome shotgun (WGS) entry which is preliminary data.</text>
</comment>
<feature type="transmembrane region" description="Helical" evidence="4">
    <location>
        <begin position="461"/>
        <end position="482"/>
    </location>
</feature>
<feature type="transmembrane region" description="Helical" evidence="4">
    <location>
        <begin position="248"/>
        <end position="269"/>
    </location>
</feature>
<comment type="catalytic activity">
    <reaction evidence="3">
        <text>di-trans,octa-cis-undecaprenyl diphosphate + H2O = di-trans,octa-cis-undecaprenyl phosphate + phosphate + H(+)</text>
        <dbReference type="Rhea" id="RHEA:28094"/>
        <dbReference type="ChEBI" id="CHEBI:15377"/>
        <dbReference type="ChEBI" id="CHEBI:15378"/>
        <dbReference type="ChEBI" id="CHEBI:43474"/>
        <dbReference type="ChEBI" id="CHEBI:58405"/>
        <dbReference type="ChEBI" id="CHEBI:60392"/>
        <dbReference type="EC" id="3.6.1.27"/>
    </reaction>
</comment>
<accession>A0A178K9V8</accession>
<evidence type="ECO:0000313" key="8">
    <source>
        <dbReference type="Proteomes" id="UP000078503"/>
    </source>
</evidence>
<dbReference type="InterPro" id="IPR000086">
    <property type="entry name" value="NUDIX_hydrolase_dom"/>
</dbReference>
<evidence type="ECO:0000256" key="1">
    <source>
        <dbReference type="ARBA" id="ARBA00012374"/>
    </source>
</evidence>
<dbReference type="InterPro" id="IPR015797">
    <property type="entry name" value="NUDIX_hydrolase-like_dom_sf"/>
</dbReference>
<sequence>MFAVKKHIAGILACVFFLLCSTMVSANNSEPVTPERELVGAVCVIRADNKMVMLSEMITRKMALPGGYIDGKDSPEQSAIREALEETGIDVEIDHLIQYRGRAAIYACVAKSPILVSTTTDTTGFAIVESSSSEHFGKEVRRVYLVEPSAVTAEEYRFPKDKPRLAKWLAETPESEISYYSDLSERANHMHQFELEVIKGFQQSIKQMSPSAQAMFEAAMTVLNLPGETVFIAILVVATAAMFGVKSLLRLAFVLLSVTYIASVLKLSIASPRPFYIIPELKQANAYGFGFPSGHTLMATVLWGLAWYYLARKRGLRVMYSLLPVAFLFAIGQATARVWYGVHFITDTIASIMLGSGMVAVYIAWLNSEDNSLDERIVGKGFWLIMALIVGLTASFSHAPDHTYLFAVLLGVLLSLDYVDWKVSARQLSYPKQAISFVVISVGVMAIASLTLWAANQSSMSLVVLTVRSIGGLLVAIWLTAGTSMIHKRLSR</sequence>
<dbReference type="SUPFAM" id="SSF48317">
    <property type="entry name" value="Acid phosphatase/Vanadium-dependent haloperoxidase"/>
    <property type="match status" value="1"/>
</dbReference>
<dbReference type="InterPro" id="IPR036938">
    <property type="entry name" value="PAP2/HPO_sf"/>
</dbReference>
<dbReference type="Pfam" id="PF01569">
    <property type="entry name" value="PAP2"/>
    <property type="match status" value="1"/>
</dbReference>
<evidence type="ECO:0000259" key="6">
    <source>
        <dbReference type="PROSITE" id="PS51462"/>
    </source>
</evidence>
<keyword evidence="4" id="KW-0472">Membrane</keyword>
<dbReference type="CDD" id="cd02883">
    <property type="entry name" value="NUDIX_Hydrolase"/>
    <property type="match status" value="1"/>
</dbReference>
<feature type="domain" description="Nudix hydrolase" evidence="6">
    <location>
        <begin position="34"/>
        <end position="171"/>
    </location>
</feature>
<dbReference type="STRING" id="858640.A3K86_14385"/>
<evidence type="ECO:0000256" key="5">
    <source>
        <dbReference type="SAM" id="SignalP"/>
    </source>
</evidence>
<organism evidence="7 8">
    <name type="scientific">Photobacterium jeanii</name>
    <dbReference type="NCBI Taxonomy" id="858640"/>
    <lineage>
        <taxon>Bacteria</taxon>
        <taxon>Pseudomonadati</taxon>
        <taxon>Pseudomonadota</taxon>
        <taxon>Gammaproteobacteria</taxon>
        <taxon>Vibrionales</taxon>
        <taxon>Vibrionaceae</taxon>
        <taxon>Photobacterium</taxon>
    </lineage>
</organism>
<evidence type="ECO:0000256" key="2">
    <source>
        <dbReference type="ARBA" id="ARBA00032707"/>
    </source>
</evidence>
<proteinExistence type="predicted"/>
<dbReference type="AlphaFoldDB" id="A0A178K9V8"/>
<feature type="transmembrane region" description="Helical" evidence="4">
    <location>
        <begin position="433"/>
        <end position="455"/>
    </location>
</feature>
<dbReference type="Gene3D" id="1.20.144.10">
    <property type="entry name" value="Phosphatidic acid phosphatase type 2/haloperoxidase"/>
    <property type="match status" value="1"/>
</dbReference>
<dbReference type="EC" id="3.6.1.27" evidence="1"/>
<dbReference type="SMART" id="SM00014">
    <property type="entry name" value="acidPPc"/>
    <property type="match status" value="1"/>
</dbReference>
<evidence type="ECO:0000256" key="4">
    <source>
        <dbReference type="SAM" id="Phobius"/>
    </source>
</evidence>
<keyword evidence="4" id="KW-1133">Transmembrane helix</keyword>
<feature type="transmembrane region" description="Helical" evidence="4">
    <location>
        <begin position="289"/>
        <end position="310"/>
    </location>
</feature>
<feature type="transmembrane region" description="Helical" evidence="4">
    <location>
        <begin position="377"/>
        <end position="397"/>
    </location>
</feature>
<name>A0A178K9V8_9GAMM</name>
<gene>
    <name evidence="7" type="ORF">A3K86_14385</name>
</gene>
<dbReference type="PROSITE" id="PS51462">
    <property type="entry name" value="NUDIX"/>
    <property type="match status" value="1"/>
</dbReference>
<dbReference type="SUPFAM" id="SSF55811">
    <property type="entry name" value="Nudix"/>
    <property type="match status" value="1"/>
</dbReference>